<dbReference type="KEGG" id="snan:I6N98_00435"/>
<dbReference type="EMBL" id="CP066167">
    <property type="protein sequence ID" value="QQD18380.1"/>
    <property type="molecule type" value="Genomic_DNA"/>
</dbReference>
<evidence type="ECO:0008006" key="3">
    <source>
        <dbReference type="Google" id="ProtNLM"/>
    </source>
</evidence>
<organism evidence="1 2">
    <name type="scientific">Spongiibacter nanhainus</name>
    <dbReference type="NCBI Taxonomy" id="2794344"/>
    <lineage>
        <taxon>Bacteria</taxon>
        <taxon>Pseudomonadati</taxon>
        <taxon>Pseudomonadota</taxon>
        <taxon>Gammaproteobacteria</taxon>
        <taxon>Cellvibrionales</taxon>
        <taxon>Spongiibacteraceae</taxon>
        <taxon>Spongiibacter</taxon>
    </lineage>
</organism>
<reference evidence="1 2" key="1">
    <citation type="submission" date="2020-12" db="EMBL/GenBank/DDBJ databases">
        <authorList>
            <person name="Shan Y."/>
        </authorList>
    </citation>
    <scope>NUCLEOTIDE SEQUENCE [LARGE SCALE GENOMIC DNA]</scope>
    <source>
        <strain evidence="2">csc3.9</strain>
    </source>
</reference>
<dbReference type="RefSeq" id="WP_198569877.1">
    <property type="nucleotide sequence ID" value="NZ_CP066167.1"/>
</dbReference>
<name>A0A7T4URH6_9GAMM</name>
<gene>
    <name evidence="1" type="ORF">I6N98_00435</name>
</gene>
<sequence>MREFSFPKAITLRLNLDRDDKARGFPSAAAEDIPIIEKNRSEILGAMITIEDRIIEAMSKYLFKECQERRNFFINEIIGTSDFSFAFKRKAFTRMLEKFDLLDSGSIKELKSNLNKLMQWRNAFAHGQVIHDHHDGYILKYYSGGHQELVLNDDFFEEAEETFRSCLYVCNGIIQSREAET</sequence>
<dbReference type="Proteomes" id="UP000596063">
    <property type="component" value="Chromosome"/>
</dbReference>
<keyword evidence="2" id="KW-1185">Reference proteome</keyword>
<proteinExistence type="predicted"/>
<accession>A0A7T4URH6</accession>
<evidence type="ECO:0000313" key="1">
    <source>
        <dbReference type="EMBL" id="QQD18380.1"/>
    </source>
</evidence>
<dbReference type="AlphaFoldDB" id="A0A7T4URH6"/>
<protein>
    <recommendedName>
        <fullName evidence="3">RiboL-PSP-HEPN domain-containing protein</fullName>
    </recommendedName>
</protein>
<evidence type="ECO:0000313" key="2">
    <source>
        <dbReference type="Proteomes" id="UP000596063"/>
    </source>
</evidence>